<dbReference type="AlphaFoldDB" id="A0A7J0F1S7"/>
<reference evidence="1 2" key="1">
    <citation type="submission" date="2019-07" db="EMBL/GenBank/DDBJ databases">
        <title>De Novo Assembly of kiwifruit Actinidia rufa.</title>
        <authorList>
            <person name="Sugita-Konishi S."/>
            <person name="Sato K."/>
            <person name="Mori E."/>
            <person name="Abe Y."/>
            <person name="Kisaki G."/>
            <person name="Hamano K."/>
            <person name="Suezawa K."/>
            <person name="Otani M."/>
            <person name="Fukuda T."/>
            <person name="Manabe T."/>
            <person name="Gomi K."/>
            <person name="Tabuchi M."/>
            <person name="Akimitsu K."/>
            <person name="Kataoka I."/>
        </authorList>
    </citation>
    <scope>NUCLEOTIDE SEQUENCE [LARGE SCALE GENOMIC DNA]</scope>
    <source>
        <strain evidence="2">cv. Fuchu</strain>
    </source>
</reference>
<comment type="caution">
    <text evidence="1">The sequence shown here is derived from an EMBL/GenBank/DDBJ whole genome shotgun (WGS) entry which is preliminary data.</text>
</comment>
<dbReference type="OrthoDB" id="5857104at2759"/>
<dbReference type="EMBL" id="BJWL01000008">
    <property type="protein sequence ID" value="GFY92610.1"/>
    <property type="molecule type" value="Genomic_DNA"/>
</dbReference>
<organism evidence="1 2">
    <name type="scientific">Actinidia rufa</name>
    <dbReference type="NCBI Taxonomy" id="165716"/>
    <lineage>
        <taxon>Eukaryota</taxon>
        <taxon>Viridiplantae</taxon>
        <taxon>Streptophyta</taxon>
        <taxon>Embryophyta</taxon>
        <taxon>Tracheophyta</taxon>
        <taxon>Spermatophyta</taxon>
        <taxon>Magnoliopsida</taxon>
        <taxon>eudicotyledons</taxon>
        <taxon>Gunneridae</taxon>
        <taxon>Pentapetalae</taxon>
        <taxon>asterids</taxon>
        <taxon>Ericales</taxon>
        <taxon>Actinidiaceae</taxon>
        <taxon>Actinidia</taxon>
    </lineage>
</organism>
<protein>
    <submittedName>
        <fullName evidence="1">SNF2 domain-containing protein</fullName>
    </submittedName>
</protein>
<accession>A0A7J0F1S7</accession>
<name>A0A7J0F1S7_9ERIC</name>
<keyword evidence="2" id="KW-1185">Reference proteome</keyword>
<proteinExistence type="predicted"/>
<evidence type="ECO:0000313" key="1">
    <source>
        <dbReference type="EMBL" id="GFY92610.1"/>
    </source>
</evidence>
<sequence>MSQVTVEETFEDGETWGAMAQRSIPWRGKSFGTMARNQGVECVGGCTNILGGGGSCTFSYARQPRLIFSFPGSVSHKMTLLFLSVARLRMTSFGLSYGLYFMSKTPRWISRLFSGHTGLVIMRRADKKLQLSLNVVGEDLMDQEGKELGEAAAGDLRSAIFSLHMLDPTGTNIEQPDEINVSELNAMAEKVLALSYKQQSAKDDTKFEINPMDLLTGHDLVKKSHFCRLCWF</sequence>
<evidence type="ECO:0000313" key="2">
    <source>
        <dbReference type="Proteomes" id="UP000585474"/>
    </source>
</evidence>
<dbReference type="Proteomes" id="UP000585474">
    <property type="component" value="Unassembled WGS sequence"/>
</dbReference>
<gene>
    <name evidence="1" type="ORF">Acr_08g0010060</name>
</gene>